<sequence length="555" mass="60990">MEAADAGKYTAMYIFGDSLIDNGNNINFPDSIAKANFLPYGIDFATGPTGRFCNGKIIVDFIAELLGLPLIPSYADTSANILYGVNYASAGAGILADTGHNFGRVIPLGEQISNFKKTVAQLRERMEEEEMMRNYLGNALVFMNVGANDYLNNYLNLKSGYTSGLIYTPQEFADLLIKLYRQHILEIQGLGLRKFLIAEASPIGCAPIEITSNGECNSSANNMVKMFNLRLKPLVQSLKTEFLGSAFMLAPSFQVFTHLRDNAEAYGFKVKDEPCCGASENGGTNTKPRCYRTEMIGLPLIPSYADMSADTQYGVNYASAGAGILADTGHYFGRVIPLSEQISNFKKTVAGLRKRAQEKEVSMHLGNALVFVDMGTNDYLNNYLKPGLYPSGLIYTSREFADLLTEQFRQQILEIQGLGLRHFLIAEASPIGCVPVEVSNGECNSSANNMVEMFNLRLEPLVRSLESEFPGSAFAVAPSFQVFTHVYDNAEAYGFKVKDQGCCGRSANGGTKPLCLRNSVPCPNRDEYLFWDFAHPTEAANRVLARLIYNATQLP</sequence>
<keyword evidence="5" id="KW-0378">Hydrolase</keyword>
<keyword evidence="4" id="KW-0732">Signal</keyword>
<evidence type="ECO:0000256" key="7">
    <source>
        <dbReference type="ARBA" id="ARBA00023098"/>
    </source>
</evidence>
<dbReference type="EMBL" id="SDAM02000055">
    <property type="protein sequence ID" value="KAH6833826.1"/>
    <property type="molecule type" value="Genomic_DNA"/>
</dbReference>
<dbReference type="GO" id="GO:0016042">
    <property type="term" value="P:lipid catabolic process"/>
    <property type="evidence" value="ECO:0007669"/>
    <property type="project" value="UniProtKB-KW"/>
</dbReference>
<dbReference type="PANTHER" id="PTHR45650:SF32">
    <property type="entry name" value="GDSL-LIKE LIPASE_ACYLHYDROLASE"/>
    <property type="match status" value="1"/>
</dbReference>
<keyword evidence="7" id="KW-0443">Lipid metabolism</keyword>
<evidence type="ECO:0000256" key="3">
    <source>
        <dbReference type="ARBA" id="ARBA00022525"/>
    </source>
</evidence>
<proteinExistence type="inferred from homology"/>
<evidence type="ECO:0000256" key="6">
    <source>
        <dbReference type="ARBA" id="ARBA00022963"/>
    </source>
</evidence>
<evidence type="ECO:0008006" key="10">
    <source>
        <dbReference type="Google" id="ProtNLM"/>
    </source>
</evidence>
<dbReference type="GO" id="GO:0016788">
    <property type="term" value="F:hydrolase activity, acting on ester bonds"/>
    <property type="evidence" value="ECO:0007669"/>
    <property type="project" value="InterPro"/>
</dbReference>
<keyword evidence="6" id="KW-0442">Lipid degradation</keyword>
<gene>
    <name evidence="8" type="ORF">C2S53_009835</name>
</gene>
<keyword evidence="9" id="KW-1185">Reference proteome</keyword>
<evidence type="ECO:0000313" key="8">
    <source>
        <dbReference type="EMBL" id="KAH6833826.1"/>
    </source>
</evidence>
<dbReference type="Proteomes" id="UP001190926">
    <property type="component" value="Unassembled WGS sequence"/>
</dbReference>
<dbReference type="InterPro" id="IPR036514">
    <property type="entry name" value="SGNH_hydro_sf"/>
</dbReference>
<keyword evidence="3" id="KW-0964">Secreted</keyword>
<name>A0AAD4JI15_PERFH</name>
<dbReference type="Gene3D" id="3.40.50.1110">
    <property type="entry name" value="SGNH hydrolase"/>
    <property type="match status" value="2"/>
</dbReference>
<evidence type="ECO:0000256" key="1">
    <source>
        <dbReference type="ARBA" id="ARBA00004613"/>
    </source>
</evidence>
<dbReference type="SUPFAM" id="SSF52266">
    <property type="entry name" value="SGNH hydrolase"/>
    <property type="match status" value="1"/>
</dbReference>
<dbReference type="InterPro" id="IPR035669">
    <property type="entry name" value="SGNH_plant_lipase-like"/>
</dbReference>
<dbReference type="GO" id="GO:0005576">
    <property type="term" value="C:extracellular region"/>
    <property type="evidence" value="ECO:0007669"/>
    <property type="project" value="UniProtKB-SubCell"/>
</dbReference>
<organism evidence="8 9">
    <name type="scientific">Perilla frutescens var. hirtella</name>
    <name type="common">Perilla citriodora</name>
    <name type="synonym">Perilla setoyensis</name>
    <dbReference type="NCBI Taxonomy" id="608512"/>
    <lineage>
        <taxon>Eukaryota</taxon>
        <taxon>Viridiplantae</taxon>
        <taxon>Streptophyta</taxon>
        <taxon>Embryophyta</taxon>
        <taxon>Tracheophyta</taxon>
        <taxon>Spermatophyta</taxon>
        <taxon>Magnoliopsida</taxon>
        <taxon>eudicotyledons</taxon>
        <taxon>Gunneridae</taxon>
        <taxon>Pentapetalae</taxon>
        <taxon>asterids</taxon>
        <taxon>lamiids</taxon>
        <taxon>Lamiales</taxon>
        <taxon>Lamiaceae</taxon>
        <taxon>Nepetoideae</taxon>
        <taxon>Elsholtzieae</taxon>
        <taxon>Perilla</taxon>
    </lineage>
</organism>
<dbReference type="InterPro" id="IPR051238">
    <property type="entry name" value="GDSL_esterase/lipase"/>
</dbReference>
<evidence type="ECO:0000256" key="4">
    <source>
        <dbReference type="ARBA" id="ARBA00022729"/>
    </source>
</evidence>
<evidence type="ECO:0000256" key="2">
    <source>
        <dbReference type="ARBA" id="ARBA00008668"/>
    </source>
</evidence>
<dbReference type="CDD" id="cd01837">
    <property type="entry name" value="SGNH_plant_lipase_like"/>
    <property type="match status" value="1"/>
</dbReference>
<accession>A0AAD4JI15</accession>
<protein>
    <recommendedName>
        <fullName evidence="10">GDSL esterase/lipase</fullName>
    </recommendedName>
</protein>
<dbReference type="PANTHER" id="PTHR45650">
    <property type="entry name" value="GDSL-LIKE LIPASE/ACYLHYDROLASE-RELATED"/>
    <property type="match status" value="1"/>
</dbReference>
<comment type="caution">
    <text evidence="8">The sequence shown here is derived from an EMBL/GenBank/DDBJ whole genome shotgun (WGS) entry which is preliminary data.</text>
</comment>
<dbReference type="FunFam" id="3.40.50.1110:FF:000003">
    <property type="entry name" value="GDSL esterase/lipase APG"/>
    <property type="match status" value="2"/>
</dbReference>
<comment type="subcellular location">
    <subcellularLocation>
        <location evidence="1">Secreted</location>
    </subcellularLocation>
</comment>
<comment type="similarity">
    <text evidence="2">Belongs to the 'GDSL' lipolytic enzyme family.</text>
</comment>
<dbReference type="InterPro" id="IPR001087">
    <property type="entry name" value="GDSL"/>
</dbReference>
<evidence type="ECO:0000313" key="9">
    <source>
        <dbReference type="Proteomes" id="UP001190926"/>
    </source>
</evidence>
<evidence type="ECO:0000256" key="5">
    <source>
        <dbReference type="ARBA" id="ARBA00022801"/>
    </source>
</evidence>
<dbReference type="AlphaFoldDB" id="A0AAD4JI15"/>
<dbReference type="Pfam" id="PF00657">
    <property type="entry name" value="Lipase_GDSL"/>
    <property type="match status" value="2"/>
</dbReference>
<reference evidence="8 9" key="1">
    <citation type="journal article" date="2021" name="Nat. Commun.">
        <title>Incipient diploidization of the medicinal plant Perilla within 10,000 years.</title>
        <authorList>
            <person name="Zhang Y."/>
            <person name="Shen Q."/>
            <person name="Leng L."/>
            <person name="Zhang D."/>
            <person name="Chen S."/>
            <person name="Shi Y."/>
            <person name="Ning Z."/>
            <person name="Chen S."/>
        </authorList>
    </citation>
    <scope>NUCLEOTIDE SEQUENCE [LARGE SCALE GENOMIC DNA]</scope>
    <source>
        <strain evidence="9">cv. PC099</strain>
    </source>
</reference>